<sequence length="244" mass="27545">MTSDHVPRSHVFVDVYCIPYLGILTTQVRYMLRVRKEHLGRHLERLRYFLWHVPAAVCAWSRAYRFHLANRDKAPCRRTAASISAGEGTRHISLIDKFCLSASVDFATPRQSHPGFSRRYPLPPQHLKRRFQILTFHFKFALVQALYNCVSLSSSFPFPTKTPRTGLTGRPSKRTYNPSTKPPKPTEPTEPTLPATAILHLEPHSINLLQVNNNACCAMTIVAASIPRVVVCTSPAAFRGQAGW</sequence>
<evidence type="ECO:0000256" key="2">
    <source>
        <dbReference type="SAM" id="Phobius"/>
    </source>
</evidence>
<accession>A0AA39XNC9</accession>
<evidence type="ECO:0000256" key="1">
    <source>
        <dbReference type="SAM" id="MobiDB-lite"/>
    </source>
</evidence>
<keyword evidence="2" id="KW-1133">Transmembrane helix</keyword>
<keyword evidence="2" id="KW-0472">Membrane</keyword>
<dbReference type="EMBL" id="JAULSR010000001">
    <property type="protein sequence ID" value="KAK0637214.1"/>
    <property type="molecule type" value="Genomic_DNA"/>
</dbReference>
<proteinExistence type="predicted"/>
<keyword evidence="4" id="KW-1185">Reference proteome</keyword>
<gene>
    <name evidence="3" type="ORF">B0T17DRAFT_103185</name>
</gene>
<name>A0AA39XNC9_9PEZI</name>
<feature type="region of interest" description="Disordered" evidence="1">
    <location>
        <begin position="161"/>
        <end position="192"/>
    </location>
</feature>
<evidence type="ECO:0000313" key="3">
    <source>
        <dbReference type="EMBL" id="KAK0637214.1"/>
    </source>
</evidence>
<reference evidence="3" key="1">
    <citation type="submission" date="2023-06" db="EMBL/GenBank/DDBJ databases">
        <title>Genome-scale phylogeny and comparative genomics of the fungal order Sordariales.</title>
        <authorList>
            <consortium name="Lawrence Berkeley National Laboratory"/>
            <person name="Hensen N."/>
            <person name="Bonometti L."/>
            <person name="Westerberg I."/>
            <person name="Brannstrom I.O."/>
            <person name="Guillou S."/>
            <person name="Cros-Aarteil S."/>
            <person name="Calhoun S."/>
            <person name="Haridas S."/>
            <person name="Kuo A."/>
            <person name="Mondo S."/>
            <person name="Pangilinan J."/>
            <person name="Riley R."/>
            <person name="LaButti K."/>
            <person name="Andreopoulos B."/>
            <person name="Lipzen A."/>
            <person name="Chen C."/>
            <person name="Yanf M."/>
            <person name="Daum C."/>
            <person name="Ng V."/>
            <person name="Clum A."/>
            <person name="Steindorff A."/>
            <person name="Ohm R."/>
            <person name="Martin F."/>
            <person name="Silar P."/>
            <person name="Natvig D."/>
            <person name="Lalanne C."/>
            <person name="Gautier V."/>
            <person name="Ament-velasquez S.L."/>
            <person name="Kruys A."/>
            <person name="Hutchinson M.I."/>
            <person name="Powell A.J."/>
            <person name="Barry K."/>
            <person name="Miller A.N."/>
            <person name="Grigoriev I.V."/>
            <person name="Debuchy R."/>
            <person name="Gladieux P."/>
            <person name="Thoren M.H."/>
            <person name="Johannesson H."/>
        </authorList>
    </citation>
    <scope>NUCLEOTIDE SEQUENCE</scope>
    <source>
        <strain evidence="3">SMH3391-2</strain>
    </source>
</reference>
<feature type="transmembrane region" description="Helical" evidence="2">
    <location>
        <begin position="12"/>
        <end position="32"/>
    </location>
</feature>
<dbReference type="Proteomes" id="UP001174934">
    <property type="component" value="Unassembled WGS sequence"/>
</dbReference>
<protein>
    <submittedName>
        <fullName evidence="3">Uncharacterized protein</fullName>
    </submittedName>
</protein>
<keyword evidence="2" id="KW-0812">Transmembrane</keyword>
<organism evidence="3 4">
    <name type="scientific">Bombardia bombarda</name>
    <dbReference type="NCBI Taxonomy" id="252184"/>
    <lineage>
        <taxon>Eukaryota</taxon>
        <taxon>Fungi</taxon>
        <taxon>Dikarya</taxon>
        <taxon>Ascomycota</taxon>
        <taxon>Pezizomycotina</taxon>
        <taxon>Sordariomycetes</taxon>
        <taxon>Sordariomycetidae</taxon>
        <taxon>Sordariales</taxon>
        <taxon>Lasiosphaeriaceae</taxon>
        <taxon>Bombardia</taxon>
    </lineage>
</organism>
<comment type="caution">
    <text evidence="3">The sequence shown here is derived from an EMBL/GenBank/DDBJ whole genome shotgun (WGS) entry which is preliminary data.</text>
</comment>
<dbReference type="AlphaFoldDB" id="A0AA39XNC9"/>
<evidence type="ECO:0000313" key="4">
    <source>
        <dbReference type="Proteomes" id="UP001174934"/>
    </source>
</evidence>